<comment type="caution">
    <text evidence="1">The sequence shown here is derived from an EMBL/GenBank/DDBJ whole genome shotgun (WGS) entry which is preliminary data.</text>
</comment>
<dbReference type="InterPro" id="IPR011047">
    <property type="entry name" value="Quinoprotein_ADH-like_sf"/>
</dbReference>
<dbReference type="EMBL" id="JAUSVL010000001">
    <property type="protein sequence ID" value="MDQ0289638.1"/>
    <property type="molecule type" value="Genomic_DNA"/>
</dbReference>
<sequence length="457" mass="51188">MIRELCSFTIGEEFAQMRSIPVAMGAGREGATLFVHSQNPNIDPWSEAFNYARDTLKMTLISDSGKVLWRRDLGWGLVPGIWYSPVLSFDLDGDGVDEIWYVGNTRPNLPLTTYYRVLERIDPRSGEVTGQWPWPPYPRNESMSHTYRYTLAAGYSHGEPVLITAQGTYHDMHLQGYQAGMNKRWEILIPGDAPGARASHVFPILDMNDDGVDEIFWGERILSVDDGHELFCCDRDRFNAHSDIVVPFIDPADGRKYIYTCREGGGAPRVVAYDFNGNIIWSAVEAGHMHKGWVANIGENRRRIAMAMSLALDAKGGDIHKSTPILYYYDAVSGKPVDFTMPFPGCHLMPIDFTGDGYHEFFGTGGDALGKCYDRFGKCLATLHGEDKAQVVRSGKILDRPGQQLMLAYGKEGVVRIWGDDAATGEDDPLCKRYHRFMQHMMASGYNHINSVQSCGM</sequence>
<proteinExistence type="predicted"/>
<evidence type="ECO:0000313" key="1">
    <source>
        <dbReference type="EMBL" id="MDQ0289638.1"/>
    </source>
</evidence>
<name>A0AAE3VFN3_9BACT</name>
<reference evidence="1" key="1">
    <citation type="submission" date="2023-07" db="EMBL/GenBank/DDBJ databases">
        <title>Genomic Encyclopedia of Type Strains, Phase IV (KMG-IV): sequencing the most valuable type-strain genomes for metagenomic binning, comparative biology and taxonomic classification.</title>
        <authorList>
            <person name="Goeker M."/>
        </authorList>
    </citation>
    <scope>NUCLEOTIDE SEQUENCE</scope>
    <source>
        <strain evidence="1">DSM 24202</strain>
    </source>
</reference>
<dbReference type="SUPFAM" id="SSF50998">
    <property type="entry name" value="Quinoprotein alcohol dehydrogenase-like"/>
    <property type="match status" value="1"/>
</dbReference>
<organism evidence="1 2">
    <name type="scientific">Oligosphaera ethanolica</name>
    <dbReference type="NCBI Taxonomy" id="760260"/>
    <lineage>
        <taxon>Bacteria</taxon>
        <taxon>Pseudomonadati</taxon>
        <taxon>Lentisphaerota</taxon>
        <taxon>Oligosphaeria</taxon>
        <taxon>Oligosphaerales</taxon>
        <taxon>Oligosphaeraceae</taxon>
        <taxon>Oligosphaera</taxon>
    </lineage>
</organism>
<dbReference type="Proteomes" id="UP001238163">
    <property type="component" value="Unassembled WGS sequence"/>
</dbReference>
<dbReference type="RefSeq" id="WP_307261094.1">
    <property type="nucleotide sequence ID" value="NZ_JAUSVL010000001.1"/>
</dbReference>
<dbReference type="AlphaFoldDB" id="A0AAE3VFN3"/>
<accession>A0AAE3VFN3</accession>
<gene>
    <name evidence="1" type="ORF">J3R75_001745</name>
</gene>
<evidence type="ECO:0000313" key="2">
    <source>
        <dbReference type="Proteomes" id="UP001238163"/>
    </source>
</evidence>
<keyword evidence="2" id="KW-1185">Reference proteome</keyword>
<protein>
    <submittedName>
        <fullName evidence="1">Uncharacterized protein</fullName>
    </submittedName>
</protein>